<dbReference type="Proteomes" id="UP000042745">
    <property type="component" value="Unassembled WGS sequence"/>
</dbReference>
<comment type="subcellular location">
    <subcellularLocation>
        <location evidence="1">Membrane</location>
        <topology evidence="1">Multi-pass membrane protein</topology>
    </subcellularLocation>
</comment>
<dbReference type="AlphaFoldDB" id="A0AA87CC30"/>
<reference evidence="5 6" key="1">
    <citation type="submission" date="2015-03" db="EMBL/GenBank/DDBJ databases">
        <authorList>
            <consortium name="Pathogen Informatics"/>
            <person name="Murphy D."/>
        </authorList>
    </citation>
    <scope>NUCLEOTIDE SEQUENCE [LARGE SCALE GENOMIC DNA]</scope>
    <source>
        <strain evidence="6">type strain: N</strain>
    </source>
</reference>
<keyword evidence="3" id="KW-1133">Transmembrane helix</keyword>
<sequence>MKKTSSKLFVVPYMLWIALFVLASLVLIFGQSFFNIEGQFSLENYKSYFASQNLTYLKPKSFIPLSTRCNLQNP</sequence>
<proteinExistence type="predicted"/>
<name>A0AA87CC30_STREE</name>
<evidence type="ECO:0000313" key="6">
    <source>
        <dbReference type="Proteomes" id="UP000042745"/>
    </source>
</evidence>
<comment type="caution">
    <text evidence="5">The sequence shown here is derived from an EMBL/GenBank/DDBJ whole genome shotgun (WGS) entry which is preliminary data.</text>
</comment>
<organism evidence="5 6">
    <name type="scientific">Streptococcus pneumoniae</name>
    <dbReference type="NCBI Taxonomy" id="1313"/>
    <lineage>
        <taxon>Bacteria</taxon>
        <taxon>Bacillati</taxon>
        <taxon>Bacillota</taxon>
        <taxon>Bacilli</taxon>
        <taxon>Lactobacillales</taxon>
        <taxon>Streptococcaceae</taxon>
        <taxon>Streptococcus</taxon>
    </lineage>
</organism>
<keyword evidence="4" id="KW-0472">Membrane</keyword>
<protein>
    <submittedName>
        <fullName evidence="5">Spermidine/putrescine ABC transporter permease</fullName>
    </submittedName>
</protein>
<dbReference type="SUPFAM" id="SSF161098">
    <property type="entry name" value="MetI-like"/>
    <property type="match status" value="1"/>
</dbReference>
<gene>
    <name evidence="5" type="ORF">ERS019486_02049</name>
</gene>
<evidence type="ECO:0000256" key="2">
    <source>
        <dbReference type="ARBA" id="ARBA00022692"/>
    </source>
</evidence>
<evidence type="ECO:0000256" key="3">
    <source>
        <dbReference type="ARBA" id="ARBA00022989"/>
    </source>
</evidence>
<dbReference type="GO" id="GO:0016020">
    <property type="term" value="C:membrane"/>
    <property type="evidence" value="ECO:0007669"/>
    <property type="project" value="UniProtKB-SubCell"/>
</dbReference>
<dbReference type="InterPro" id="IPR035906">
    <property type="entry name" value="MetI-like_sf"/>
</dbReference>
<keyword evidence="2" id="KW-0812">Transmembrane</keyword>
<evidence type="ECO:0000313" key="5">
    <source>
        <dbReference type="EMBL" id="CIS83628.1"/>
    </source>
</evidence>
<dbReference type="EMBL" id="CKGU01000049">
    <property type="protein sequence ID" value="CIS83628.1"/>
    <property type="molecule type" value="Genomic_DNA"/>
</dbReference>
<evidence type="ECO:0000256" key="1">
    <source>
        <dbReference type="ARBA" id="ARBA00004141"/>
    </source>
</evidence>
<accession>A0AA87CC30</accession>
<evidence type="ECO:0000256" key="4">
    <source>
        <dbReference type="ARBA" id="ARBA00023136"/>
    </source>
</evidence>